<dbReference type="EMBL" id="LNQE01000433">
    <property type="protein sequence ID" value="KUG26596.1"/>
    <property type="molecule type" value="Genomic_DNA"/>
</dbReference>
<evidence type="ECO:0000259" key="2">
    <source>
        <dbReference type="SMART" id="SM00065"/>
    </source>
</evidence>
<dbReference type="SMART" id="SM00331">
    <property type="entry name" value="PP2C_SIG"/>
    <property type="match status" value="1"/>
</dbReference>
<dbReference type="InterPro" id="IPR052016">
    <property type="entry name" value="Bact_Sigma-Reg"/>
</dbReference>
<reference evidence="4" key="1">
    <citation type="journal article" date="2015" name="Proc. Natl. Acad. Sci. U.S.A.">
        <title>Networks of energetic and metabolic interactions define dynamics in microbial communities.</title>
        <authorList>
            <person name="Embree M."/>
            <person name="Liu J.K."/>
            <person name="Al-Bassam M.M."/>
            <person name="Zengler K."/>
        </authorList>
    </citation>
    <scope>NUCLEOTIDE SEQUENCE</scope>
</reference>
<dbReference type="SUPFAM" id="SSF55781">
    <property type="entry name" value="GAF domain-like"/>
    <property type="match status" value="1"/>
</dbReference>
<dbReference type="SUPFAM" id="SSF81606">
    <property type="entry name" value="PP2C-like"/>
    <property type="match status" value="1"/>
</dbReference>
<protein>
    <submittedName>
        <fullName evidence="4">Serine phosphatase rsbu, regulator of sigma subunit</fullName>
    </submittedName>
</protein>
<dbReference type="GO" id="GO:0016791">
    <property type="term" value="F:phosphatase activity"/>
    <property type="evidence" value="ECO:0007669"/>
    <property type="project" value="TreeGrafter"/>
</dbReference>
<dbReference type="InterPro" id="IPR003018">
    <property type="entry name" value="GAF"/>
</dbReference>
<dbReference type="SMART" id="SM00065">
    <property type="entry name" value="GAF"/>
    <property type="match status" value="1"/>
</dbReference>
<evidence type="ECO:0000256" key="1">
    <source>
        <dbReference type="ARBA" id="ARBA00022801"/>
    </source>
</evidence>
<feature type="domain" description="GAF" evidence="2">
    <location>
        <begin position="37"/>
        <end position="186"/>
    </location>
</feature>
<organism evidence="4">
    <name type="scientific">hydrocarbon metagenome</name>
    <dbReference type="NCBI Taxonomy" id="938273"/>
    <lineage>
        <taxon>unclassified sequences</taxon>
        <taxon>metagenomes</taxon>
        <taxon>ecological metagenomes</taxon>
    </lineage>
</organism>
<proteinExistence type="predicted"/>
<dbReference type="Gene3D" id="3.30.450.40">
    <property type="match status" value="1"/>
</dbReference>
<name>A0A0W8G0B2_9ZZZZ</name>
<dbReference type="InterPro" id="IPR036457">
    <property type="entry name" value="PPM-type-like_dom_sf"/>
</dbReference>
<dbReference type="InterPro" id="IPR001932">
    <property type="entry name" value="PPM-type_phosphatase-like_dom"/>
</dbReference>
<comment type="caution">
    <text evidence="4">The sequence shown here is derived from an EMBL/GenBank/DDBJ whole genome shotgun (WGS) entry which is preliminary data.</text>
</comment>
<sequence length="433" mass="48967">MTNVSTDEYNDHPNYSDLIERLLFFNKVSQNILEKKPLPDLLNEIISSSKSLLNAEASSLLLYNNSEKHLYFHTVSGEKRKALTHKKIKIGEGIAGWVAHHKKEINIDDCYSDPRFNKDFDIATGFKTRNMLCAPMIRKNELVGVIQVINKKDNRLFNQQDIDLFNLLASECALAIENARLTEVEIKTEQLNYELKIAHQIQQKLLPSDLPSFDNIDISAKLIPAKEVGGDYYNVIKINDNQTLFFIADVSGKSVSAALIVSTIYSFIQTYLIISKEKFDLKDFVQSLNRFLITSTTQDKFATAWFGLLIHPEKKIISINAGHNPTYFFDNSSSELIELNKGGLLLGSIDFPYDSETINLKSDDLIIFYTDGIPEAMNKSNIEYGEDRFKKLIVKYAGLPPDKLLNKIISSVSKFRGSAEQSDDVTLGVIKTN</sequence>
<dbReference type="InterPro" id="IPR029016">
    <property type="entry name" value="GAF-like_dom_sf"/>
</dbReference>
<evidence type="ECO:0000259" key="3">
    <source>
        <dbReference type="SMART" id="SM00331"/>
    </source>
</evidence>
<dbReference type="AlphaFoldDB" id="A0A0W8G0B2"/>
<accession>A0A0W8G0B2</accession>
<dbReference type="Pfam" id="PF07228">
    <property type="entry name" value="SpoIIE"/>
    <property type="match status" value="1"/>
</dbReference>
<dbReference type="PANTHER" id="PTHR43156:SF2">
    <property type="entry name" value="STAGE II SPORULATION PROTEIN E"/>
    <property type="match status" value="1"/>
</dbReference>
<dbReference type="PANTHER" id="PTHR43156">
    <property type="entry name" value="STAGE II SPORULATION PROTEIN E-RELATED"/>
    <property type="match status" value="1"/>
</dbReference>
<feature type="domain" description="PPM-type phosphatase" evidence="3">
    <location>
        <begin position="213"/>
        <end position="432"/>
    </location>
</feature>
<keyword evidence="1" id="KW-0378">Hydrolase</keyword>
<dbReference type="Pfam" id="PF01590">
    <property type="entry name" value="GAF"/>
    <property type="match status" value="1"/>
</dbReference>
<evidence type="ECO:0000313" key="4">
    <source>
        <dbReference type="EMBL" id="KUG26596.1"/>
    </source>
</evidence>
<dbReference type="Gene3D" id="3.60.40.10">
    <property type="entry name" value="PPM-type phosphatase domain"/>
    <property type="match status" value="1"/>
</dbReference>
<gene>
    <name evidence="4" type="ORF">ASZ90_003560</name>
</gene>